<accession>A0A183DL07</accession>
<protein>
    <submittedName>
        <fullName evidence="4">Ovule protein</fullName>
    </submittedName>
</protein>
<dbReference type="WBParaSite" id="GPUH_0000940901-mRNA-1">
    <property type="protein sequence ID" value="GPUH_0000940901-mRNA-1"/>
    <property type="gene ID" value="GPUH_0000940901"/>
</dbReference>
<dbReference type="AlphaFoldDB" id="A0A183DL07"/>
<evidence type="ECO:0000313" key="2">
    <source>
        <dbReference type="EMBL" id="VDK71925.1"/>
    </source>
</evidence>
<name>A0A183DL07_9BILA</name>
<gene>
    <name evidence="2" type="ORF">GPUH_LOCUS9401</name>
</gene>
<dbReference type="OrthoDB" id="10039716at2759"/>
<dbReference type="Proteomes" id="UP000271098">
    <property type="component" value="Unassembled WGS sequence"/>
</dbReference>
<organism evidence="4">
    <name type="scientific">Gongylonema pulchrum</name>
    <dbReference type="NCBI Taxonomy" id="637853"/>
    <lineage>
        <taxon>Eukaryota</taxon>
        <taxon>Metazoa</taxon>
        <taxon>Ecdysozoa</taxon>
        <taxon>Nematoda</taxon>
        <taxon>Chromadorea</taxon>
        <taxon>Rhabditida</taxon>
        <taxon>Spirurina</taxon>
        <taxon>Spiruromorpha</taxon>
        <taxon>Spiruroidea</taxon>
        <taxon>Gongylonematidae</taxon>
        <taxon>Gongylonema</taxon>
    </lineage>
</organism>
<sequence length="102" mass="11055">MLPAYMGEMKNDGSTSHLYFPYPPTMTPNVMAPNFPSYTVPIPPPTYEVAASGLNPIKQDQNFPSAISGPSPSSSSTPCVSSTTQHQRRSANIPIDEEARKK</sequence>
<feature type="region of interest" description="Disordered" evidence="1">
    <location>
        <begin position="57"/>
        <end position="102"/>
    </location>
</feature>
<reference evidence="2 3" key="2">
    <citation type="submission" date="2018-11" db="EMBL/GenBank/DDBJ databases">
        <authorList>
            <consortium name="Pathogen Informatics"/>
        </authorList>
    </citation>
    <scope>NUCLEOTIDE SEQUENCE [LARGE SCALE GENOMIC DNA]</scope>
</reference>
<dbReference type="EMBL" id="UYRT01030651">
    <property type="protein sequence ID" value="VDK71925.1"/>
    <property type="molecule type" value="Genomic_DNA"/>
</dbReference>
<feature type="compositionally biased region" description="Low complexity" evidence="1">
    <location>
        <begin position="64"/>
        <end position="82"/>
    </location>
</feature>
<evidence type="ECO:0000256" key="1">
    <source>
        <dbReference type="SAM" id="MobiDB-lite"/>
    </source>
</evidence>
<proteinExistence type="predicted"/>
<reference evidence="4" key="1">
    <citation type="submission" date="2016-06" db="UniProtKB">
        <authorList>
            <consortium name="WormBaseParasite"/>
        </authorList>
    </citation>
    <scope>IDENTIFICATION</scope>
</reference>
<evidence type="ECO:0000313" key="4">
    <source>
        <dbReference type="WBParaSite" id="GPUH_0000940901-mRNA-1"/>
    </source>
</evidence>
<evidence type="ECO:0000313" key="3">
    <source>
        <dbReference type="Proteomes" id="UP000271098"/>
    </source>
</evidence>
<keyword evidence="3" id="KW-1185">Reference proteome</keyword>